<feature type="transmembrane region" description="Helical" evidence="1">
    <location>
        <begin position="101"/>
        <end position="119"/>
    </location>
</feature>
<feature type="transmembrane region" description="Helical" evidence="1">
    <location>
        <begin position="125"/>
        <end position="144"/>
    </location>
</feature>
<name>A0AA85FC61_9TREM</name>
<feature type="transmembrane region" description="Helical" evidence="1">
    <location>
        <begin position="71"/>
        <end position="89"/>
    </location>
</feature>
<organism evidence="2 3">
    <name type="scientific">Schistosoma rodhaini</name>
    <dbReference type="NCBI Taxonomy" id="6188"/>
    <lineage>
        <taxon>Eukaryota</taxon>
        <taxon>Metazoa</taxon>
        <taxon>Spiralia</taxon>
        <taxon>Lophotrochozoa</taxon>
        <taxon>Platyhelminthes</taxon>
        <taxon>Trematoda</taxon>
        <taxon>Digenea</taxon>
        <taxon>Strigeidida</taxon>
        <taxon>Schistosomatoidea</taxon>
        <taxon>Schistosomatidae</taxon>
        <taxon>Schistosoma</taxon>
    </lineage>
</organism>
<evidence type="ECO:0000313" key="2">
    <source>
        <dbReference type="Proteomes" id="UP000050792"/>
    </source>
</evidence>
<reference evidence="2" key="1">
    <citation type="submission" date="2022-06" db="EMBL/GenBank/DDBJ databases">
        <authorList>
            <person name="Berger JAMES D."/>
            <person name="Berger JAMES D."/>
        </authorList>
    </citation>
    <scope>NUCLEOTIDE SEQUENCE [LARGE SCALE GENOMIC DNA]</scope>
</reference>
<evidence type="ECO:0000313" key="3">
    <source>
        <dbReference type="WBParaSite" id="SRDH1_44770.2"/>
    </source>
</evidence>
<keyword evidence="1" id="KW-1133">Transmembrane helix</keyword>
<accession>A0AA85FC61</accession>
<keyword evidence="2" id="KW-1185">Reference proteome</keyword>
<feature type="transmembrane region" description="Helical" evidence="1">
    <location>
        <begin position="222"/>
        <end position="241"/>
    </location>
</feature>
<dbReference type="AlphaFoldDB" id="A0AA85FC61"/>
<sequence>MKYLGEKHKEDYLTELNSNQIRIEPNQQVTSGDFYLKADAIIFLQLLIIWGMNLLVILIDKLKNWLLSTNWFVGLCFFLGLFIDLEMALVQQLQFKFPWNYILLLFNSMIISIPASRSLSELGKVWISSSWVITLGITLLTVIFGGLKRFDIKRSFYIFFIVIFTLQAVVYVVLIVLNHFRRYDVILIISGFGMLLTIIYELAIATQAIFPGDKRFSFRDDQYFLCGLVLATIMIWMNMIISSEISLICNLFNETSNVSENASQCISEEQMDMYLSIDIH</sequence>
<evidence type="ECO:0000256" key="1">
    <source>
        <dbReference type="SAM" id="Phobius"/>
    </source>
</evidence>
<feature type="transmembrane region" description="Helical" evidence="1">
    <location>
        <begin position="156"/>
        <end position="180"/>
    </location>
</feature>
<dbReference type="Proteomes" id="UP000050792">
    <property type="component" value="Unassembled WGS sequence"/>
</dbReference>
<feature type="transmembrane region" description="Helical" evidence="1">
    <location>
        <begin position="40"/>
        <end position="59"/>
    </location>
</feature>
<keyword evidence="1" id="KW-0812">Transmembrane</keyword>
<protein>
    <submittedName>
        <fullName evidence="3">Uncharacterized protein</fullName>
    </submittedName>
</protein>
<dbReference type="WBParaSite" id="SRDH1_44770.2">
    <property type="protein sequence ID" value="SRDH1_44770.2"/>
    <property type="gene ID" value="SRDH1_44770"/>
</dbReference>
<feature type="transmembrane region" description="Helical" evidence="1">
    <location>
        <begin position="186"/>
        <end position="210"/>
    </location>
</feature>
<reference evidence="3" key="2">
    <citation type="submission" date="2023-11" db="UniProtKB">
        <authorList>
            <consortium name="WormBaseParasite"/>
        </authorList>
    </citation>
    <scope>IDENTIFICATION</scope>
</reference>
<keyword evidence="1" id="KW-0472">Membrane</keyword>
<proteinExistence type="predicted"/>